<evidence type="ECO:0000313" key="4">
    <source>
        <dbReference type="EMBL" id="KAK3265140.1"/>
    </source>
</evidence>
<evidence type="ECO:0000313" key="5">
    <source>
        <dbReference type="Proteomes" id="UP001190700"/>
    </source>
</evidence>
<feature type="compositionally biased region" description="Basic and acidic residues" evidence="2">
    <location>
        <begin position="442"/>
        <end position="452"/>
    </location>
</feature>
<feature type="compositionally biased region" description="Basic and acidic residues" evidence="2">
    <location>
        <begin position="555"/>
        <end position="571"/>
    </location>
</feature>
<feature type="coiled-coil region" evidence="1">
    <location>
        <begin position="351"/>
        <end position="378"/>
    </location>
</feature>
<sequence>MVVAWLLLACLVPYGVRYLGTAPPCSCRLLPSTGGALGRLWRARLTPCGVWAAQAAGALSNPGKPGSRDMRDAKMLYVTLKMDWTADPEVSGPEALKHMLGEGEGTAAWGDVDGLRHKYFLYQPETETVSGVYVFFSQEKLDAYMSSKLFTMQGEPRHVSKVTATVLDVMEGTECSIEMAEWGSARPSQEDVAQAAMLIVHLNVDYTAHQSLPHEQALRNVMRADGMGYPKAFRAVLGLRSKYFVYDSATETCSGFYTFLTRAALDAYVASDLFMAQSAFPYIDGMAYSIHEVWPGTERTMDLGAWTGQSSAWLGPVRQGAQLVMSTPAGQGGSVSAPRTETEVRVERKGDSKEKAALAQATERIKGLERELEASEDVARAMASLVAKEEPRCSATMKRGMAAVARTGELHERLAAAERRLQDAQQRLMEQRAATTAASEEQDSKLAQRDAEVRALTQRAEAAERHGAELEDEVDTLQEALERGSAAAVAAQEKIEGLEMESAGKEEVLQGVQQQAEEVCAEAAALREMCDAAQQEADRANEALRQAVAQLARLKEKSKAEKEEAQLKGVRDIYGNSGSRGK</sequence>
<feature type="region of interest" description="Disordered" evidence="2">
    <location>
        <begin position="555"/>
        <end position="582"/>
    </location>
</feature>
<evidence type="ECO:0000256" key="3">
    <source>
        <dbReference type="SAM" id="SignalP"/>
    </source>
</evidence>
<name>A0AAE0FT23_9CHLO</name>
<reference evidence="4 5" key="1">
    <citation type="journal article" date="2015" name="Genome Biol. Evol.">
        <title>Comparative Genomics of a Bacterivorous Green Alga Reveals Evolutionary Causalities and Consequences of Phago-Mixotrophic Mode of Nutrition.</title>
        <authorList>
            <person name="Burns J.A."/>
            <person name="Paasch A."/>
            <person name="Narechania A."/>
            <person name="Kim E."/>
        </authorList>
    </citation>
    <scope>NUCLEOTIDE SEQUENCE [LARGE SCALE GENOMIC DNA]</scope>
    <source>
        <strain evidence="4 5">PLY_AMNH</strain>
    </source>
</reference>
<gene>
    <name evidence="4" type="ORF">CYMTET_26158</name>
</gene>
<comment type="caution">
    <text evidence="4">The sequence shown here is derived from an EMBL/GenBank/DDBJ whole genome shotgun (WGS) entry which is preliminary data.</text>
</comment>
<dbReference type="AlphaFoldDB" id="A0AAE0FT23"/>
<feature type="chain" id="PRO_5041972233" evidence="3">
    <location>
        <begin position="19"/>
        <end position="582"/>
    </location>
</feature>
<accession>A0AAE0FT23</accession>
<dbReference type="EMBL" id="LGRX02014113">
    <property type="protein sequence ID" value="KAK3265140.1"/>
    <property type="molecule type" value="Genomic_DNA"/>
</dbReference>
<evidence type="ECO:0000256" key="1">
    <source>
        <dbReference type="SAM" id="Coils"/>
    </source>
</evidence>
<protein>
    <submittedName>
        <fullName evidence="4">Uncharacterized protein</fullName>
    </submittedName>
</protein>
<keyword evidence="3" id="KW-0732">Signal</keyword>
<proteinExistence type="predicted"/>
<evidence type="ECO:0000256" key="2">
    <source>
        <dbReference type="SAM" id="MobiDB-lite"/>
    </source>
</evidence>
<organism evidence="4 5">
    <name type="scientific">Cymbomonas tetramitiformis</name>
    <dbReference type="NCBI Taxonomy" id="36881"/>
    <lineage>
        <taxon>Eukaryota</taxon>
        <taxon>Viridiplantae</taxon>
        <taxon>Chlorophyta</taxon>
        <taxon>Pyramimonadophyceae</taxon>
        <taxon>Pyramimonadales</taxon>
        <taxon>Pyramimonadaceae</taxon>
        <taxon>Cymbomonas</taxon>
    </lineage>
</organism>
<dbReference type="Proteomes" id="UP001190700">
    <property type="component" value="Unassembled WGS sequence"/>
</dbReference>
<dbReference type="InterPro" id="IPR011008">
    <property type="entry name" value="Dimeric_a/b-barrel"/>
</dbReference>
<keyword evidence="1" id="KW-0175">Coiled coil</keyword>
<feature type="signal peptide" evidence="3">
    <location>
        <begin position="1"/>
        <end position="18"/>
    </location>
</feature>
<dbReference type="Gene3D" id="3.30.70.100">
    <property type="match status" value="2"/>
</dbReference>
<feature type="region of interest" description="Disordered" evidence="2">
    <location>
        <begin position="431"/>
        <end position="452"/>
    </location>
</feature>
<dbReference type="SUPFAM" id="SSF54909">
    <property type="entry name" value="Dimeric alpha+beta barrel"/>
    <property type="match status" value="2"/>
</dbReference>
<keyword evidence="5" id="KW-1185">Reference proteome</keyword>